<dbReference type="OrthoDB" id="540558at2759"/>
<keyword evidence="2" id="KW-1185">Reference proteome</keyword>
<dbReference type="NCBIfam" id="NF038133">
    <property type="entry name" value="choice_anch_L"/>
    <property type="match status" value="1"/>
</dbReference>
<sequence>MLKQGPLRRSLAVTTETALQLAARLVDPASFEVVDATLTCPTGASGFWTPPVGHALAADFPDGAVVLSTGQASIADKLSSTSNQGGVGNGAPGDPDVSAVVGTSTYDSCSLSITAKAKTKGKISFQYVFASEEYPEYVNQYNDGFLLLFSDITTPKTNVAIVPGTDPAQAVTINTVNAGVNSNFFRSNSGGTEYDGMTTLLPTKPIILQADEVFSFKLVIADAADNIYDSAVFIKANSVSLFNKCDKPCATGTVAADSCQVDSVCQWNDLIEPVCSGVTNKEDGAACAFAGLGSSSVAGACDAGVCQAPSCSSFDGFLPPIAAKDENVLATASSTIPVKWSLTNPDWGQLAPGYPRLVPIACGTDPAPSKTDAGEFLADALATLKLTPTQAAMTFQGKGHVEAGKCYRFDVLLAGCARTQADIRSFRIRVK</sequence>
<dbReference type="AlphaFoldDB" id="A0A835VVX5"/>
<proteinExistence type="predicted"/>
<dbReference type="Proteomes" id="UP000650467">
    <property type="component" value="Unassembled WGS sequence"/>
</dbReference>
<evidence type="ECO:0000313" key="2">
    <source>
        <dbReference type="Proteomes" id="UP000650467"/>
    </source>
</evidence>
<dbReference type="EMBL" id="JAEHOC010000040">
    <property type="protein sequence ID" value="KAG2427469.1"/>
    <property type="molecule type" value="Genomic_DNA"/>
</dbReference>
<evidence type="ECO:0000313" key="1">
    <source>
        <dbReference type="EMBL" id="KAG2427469.1"/>
    </source>
</evidence>
<accession>A0A835VVX5</accession>
<reference evidence="1" key="1">
    <citation type="journal article" date="2020" name="bioRxiv">
        <title>Comparative genomics of Chlamydomonas.</title>
        <authorList>
            <person name="Craig R.J."/>
            <person name="Hasan A.R."/>
            <person name="Ness R.W."/>
            <person name="Keightley P.D."/>
        </authorList>
    </citation>
    <scope>NUCLEOTIDE SEQUENCE</scope>
    <source>
        <strain evidence="1">SAG 7.73</strain>
    </source>
</reference>
<name>A0A835VVX5_CHLIN</name>
<protein>
    <submittedName>
        <fullName evidence="1">Uncharacterized protein</fullName>
    </submittedName>
</protein>
<comment type="caution">
    <text evidence="1">The sequence shown here is derived from an EMBL/GenBank/DDBJ whole genome shotgun (WGS) entry which is preliminary data.</text>
</comment>
<organism evidence="1 2">
    <name type="scientific">Chlamydomonas incerta</name>
    <dbReference type="NCBI Taxonomy" id="51695"/>
    <lineage>
        <taxon>Eukaryota</taxon>
        <taxon>Viridiplantae</taxon>
        <taxon>Chlorophyta</taxon>
        <taxon>core chlorophytes</taxon>
        <taxon>Chlorophyceae</taxon>
        <taxon>CS clade</taxon>
        <taxon>Chlamydomonadales</taxon>
        <taxon>Chlamydomonadaceae</taxon>
        <taxon>Chlamydomonas</taxon>
    </lineage>
</organism>
<dbReference type="InterPro" id="IPR049804">
    <property type="entry name" value="Choice_anch_L"/>
</dbReference>
<gene>
    <name evidence="1" type="ORF">HXX76_012405</name>
</gene>